<dbReference type="PANTHER" id="PTHR36342:SF1">
    <property type="entry name" value="PTB DOMAIN ENGULFMENT ADAPTER"/>
    <property type="match status" value="1"/>
</dbReference>
<evidence type="ECO:0000313" key="2">
    <source>
        <dbReference type="Proteomes" id="UP000244336"/>
    </source>
</evidence>
<sequence length="269" mass="29165">MHECIATVNQHPTAGHHHPPSVGTRCCVYSKPWAARVATVAAASRVCPSSMPPAASTPATATAVYVAAVPLRAPKGPGQLLMSAGYSLGLWDLQHFMVVLRPDPARTQALVFDFQPRDPEGVGAALAVLSRSEIPGVVRRRTLRRVPDRRCWLVGHCCDEDAVGAADRFSERWPTGLVVGEHDCRDYTNGLVEALTGEKRVLETLRSGGSTSISGAAPPWLHGEVSTVILRLRTGEWKLHGAMAYQINEDTLLKIRGKDEVAMLIHEIM</sequence>
<dbReference type="Proteomes" id="UP000244336">
    <property type="component" value="Chromosome 1"/>
</dbReference>
<dbReference type="STRING" id="1504633.A0A2T7F8F0"/>
<keyword evidence="2" id="KW-1185">Reference proteome</keyword>
<accession>A0A2T7F8F0</accession>
<organism evidence="1 2">
    <name type="scientific">Panicum hallii var. hallii</name>
    <dbReference type="NCBI Taxonomy" id="1504633"/>
    <lineage>
        <taxon>Eukaryota</taxon>
        <taxon>Viridiplantae</taxon>
        <taxon>Streptophyta</taxon>
        <taxon>Embryophyta</taxon>
        <taxon>Tracheophyta</taxon>
        <taxon>Spermatophyta</taxon>
        <taxon>Magnoliopsida</taxon>
        <taxon>Liliopsida</taxon>
        <taxon>Poales</taxon>
        <taxon>Poaceae</taxon>
        <taxon>PACMAD clade</taxon>
        <taxon>Panicoideae</taxon>
        <taxon>Panicodae</taxon>
        <taxon>Paniceae</taxon>
        <taxon>Panicinae</taxon>
        <taxon>Panicum</taxon>
        <taxon>Panicum sect. Panicum</taxon>
    </lineage>
</organism>
<reference evidence="1 2" key="1">
    <citation type="submission" date="2018-04" db="EMBL/GenBank/DDBJ databases">
        <title>WGS assembly of Panicum hallii var. hallii HAL2.</title>
        <authorList>
            <person name="Lovell J."/>
            <person name="Jenkins J."/>
            <person name="Lowry D."/>
            <person name="Mamidi S."/>
            <person name="Sreedasyam A."/>
            <person name="Weng X."/>
            <person name="Barry K."/>
            <person name="Bonette J."/>
            <person name="Campitelli B."/>
            <person name="Daum C."/>
            <person name="Gordon S."/>
            <person name="Gould B."/>
            <person name="Lipzen A."/>
            <person name="MacQueen A."/>
            <person name="Palacio-Mejia J."/>
            <person name="Plott C."/>
            <person name="Shakirov E."/>
            <person name="Shu S."/>
            <person name="Yoshinaga Y."/>
            <person name="Zane M."/>
            <person name="Rokhsar D."/>
            <person name="Grimwood J."/>
            <person name="Schmutz J."/>
            <person name="Juenger T."/>
        </authorList>
    </citation>
    <scope>NUCLEOTIDE SEQUENCE [LARGE SCALE GENOMIC DNA]</scope>
    <source>
        <strain evidence="2">cv. HAL2</strain>
    </source>
</reference>
<dbReference type="PANTHER" id="PTHR36342">
    <property type="entry name" value="PTB DOMAIN ENGULFMENT ADAPTER"/>
    <property type="match status" value="1"/>
</dbReference>
<dbReference type="Gramene" id="PUZ76325">
    <property type="protein sequence ID" value="PUZ76325"/>
    <property type="gene ID" value="GQ55_1G281000"/>
</dbReference>
<dbReference type="OrthoDB" id="1920822at2759"/>
<protein>
    <submittedName>
        <fullName evidence="1">Uncharacterized protein</fullName>
    </submittedName>
</protein>
<dbReference type="AlphaFoldDB" id="A0A2T7F8F0"/>
<gene>
    <name evidence="1" type="ORF">GQ55_1G281000</name>
</gene>
<dbReference type="EMBL" id="CM009749">
    <property type="protein sequence ID" value="PUZ76325.1"/>
    <property type="molecule type" value="Genomic_DNA"/>
</dbReference>
<evidence type="ECO:0000313" key="1">
    <source>
        <dbReference type="EMBL" id="PUZ76325.1"/>
    </source>
</evidence>
<proteinExistence type="predicted"/>
<name>A0A2T7F8F0_9POAL</name>